<dbReference type="AlphaFoldDB" id="A0A4R6YU85"/>
<dbReference type="GO" id="GO:0003700">
    <property type="term" value="F:DNA-binding transcription factor activity"/>
    <property type="evidence" value="ECO:0007669"/>
    <property type="project" value="InterPro"/>
</dbReference>
<dbReference type="NCBIfam" id="TIGR02937">
    <property type="entry name" value="sigma70-ECF"/>
    <property type="match status" value="1"/>
</dbReference>
<comment type="caution">
    <text evidence="2">The sequence shown here is derived from an EMBL/GenBank/DDBJ whole genome shotgun (WGS) entry which is preliminary data.</text>
</comment>
<reference evidence="2 3" key="1">
    <citation type="submission" date="2019-03" db="EMBL/GenBank/DDBJ databases">
        <title>Genomic Encyclopedia of Type Strains, Phase IV (KMG-IV): sequencing the most valuable type-strain genomes for metagenomic binning, comparative biology and taxonomic classification.</title>
        <authorList>
            <person name="Goeker M."/>
        </authorList>
    </citation>
    <scope>NUCLEOTIDE SEQUENCE [LARGE SCALE GENOMIC DNA]</scope>
    <source>
        <strain evidence="2 3">DSM 21667</strain>
    </source>
</reference>
<dbReference type="SUPFAM" id="SSF88659">
    <property type="entry name" value="Sigma3 and sigma4 domains of RNA polymerase sigma factors"/>
    <property type="match status" value="1"/>
</dbReference>
<proteinExistence type="predicted"/>
<feature type="domain" description="RNA polymerase sigma-70 ECF-like HTH" evidence="1">
    <location>
        <begin position="15"/>
        <end position="172"/>
    </location>
</feature>
<dbReference type="Pfam" id="PF07638">
    <property type="entry name" value="Sigma70_ECF"/>
    <property type="match status" value="1"/>
</dbReference>
<evidence type="ECO:0000313" key="3">
    <source>
        <dbReference type="Proteomes" id="UP000295293"/>
    </source>
</evidence>
<dbReference type="InterPro" id="IPR014284">
    <property type="entry name" value="RNA_pol_sigma-70_dom"/>
</dbReference>
<dbReference type="EMBL" id="SNZH01000009">
    <property type="protein sequence ID" value="TDR42076.1"/>
    <property type="molecule type" value="Genomic_DNA"/>
</dbReference>
<sequence length="174" mass="19549">MRQVVNASGVDEWVDGLYLQLRALARSERRRSGAPDTLHTTALVNELYLKLADAERLRFGEARQFFSYAAKAMRHILLDRAKLQMRLKREDPRLRVALTDPDVETLTIDPAQALELDAALDALLLRDPRAAEVVDLHFFAGLGLDQVAALLGVAPRTVARDWRFASAFLKARLT</sequence>
<dbReference type="InterPro" id="IPR036388">
    <property type="entry name" value="WH-like_DNA-bd_sf"/>
</dbReference>
<dbReference type="Proteomes" id="UP000295293">
    <property type="component" value="Unassembled WGS sequence"/>
</dbReference>
<dbReference type="OrthoDB" id="6023540at2"/>
<organism evidence="2 3">
    <name type="scientific">Tahibacter aquaticus</name>
    <dbReference type="NCBI Taxonomy" id="520092"/>
    <lineage>
        <taxon>Bacteria</taxon>
        <taxon>Pseudomonadati</taxon>
        <taxon>Pseudomonadota</taxon>
        <taxon>Gammaproteobacteria</taxon>
        <taxon>Lysobacterales</taxon>
        <taxon>Rhodanobacteraceae</taxon>
        <taxon>Tahibacter</taxon>
    </lineage>
</organism>
<keyword evidence="3" id="KW-1185">Reference proteome</keyword>
<name>A0A4R6YU85_9GAMM</name>
<evidence type="ECO:0000313" key="2">
    <source>
        <dbReference type="EMBL" id="TDR42076.1"/>
    </source>
</evidence>
<dbReference type="Gene3D" id="1.10.10.10">
    <property type="entry name" value="Winged helix-like DNA-binding domain superfamily/Winged helix DNA-binding domain"/>
    <property type="match status" value="1"/>
</dbReference>
<dbReference type="GO" id="GO:0006352">
    <property type="term" value="P:DNA-templated transcription initiation"/>
    <property type="evidence" value="ECO:0007669"/>
    <property type="project" value="InterPro"/>
</dbReference>
<protein>
    <submittedName>
        <fullName evidence="2">RNA polymerase sigma factor (TIGR02999 family)</fullName>
    </submittedName>
</protein>
<dbReference type="InterPro" id="IPR053812">
    <property type="entry name" value="HTH_Sigma70_ECF-like"/>
</dbReference>
<dbReference type="NCBIfam" id="TIGR02999">
    <property type="entry name" value="Sig-70_X6"/>
    <property type="match status" value="1"/>
</dbReference>
<accession>A0A4R6YU85</accession>
<gene>
    <name evidence="2" type="ORF">DFR29_109132</name>
</gene>
<evidence type="ECO:0000259" key="1">
    <source>
        <dbReference type="Pfam" id="PF07638"/>
    </source>
</evidence>
<dbReference type="InterPro" id="IPR011517">
    <property type="entry name" value="RNA_pol_sigma70_ECF-like"/>
</dbReference>
<dbReference type="InterPro" id="IPR013324">
    <property type="entry name" value="RNA_pol_sigma_r3/r4-like"/>
</dbReference>
<dbReference type="RefSeq" id="WP_133819569.1">
    <property type="nucleotide sequence ID" value="NZ_SNZH01000009.1"/>
</dbReference>